<evidence type="ECO:0000256" key="1">
    <source>
        <dbReference type="SAM" id="Phobius"/>
    </source>
</evidence>
<feature type="transmembrane region" description="Helical" evidence="1">
    <location>
        <begin position="66"/>
        <end position="91"/>
    </location>
</feature>
<evidence type="ECO:0008006" key="4">
    <source>
        <dbReference type="Google" id="ProtNLM"/>
    </source>
</evidence>
<comment type="caution">
    <text evidence="2">The sequence shown here is derived from an EMBL/GenBank/DDBJ whole genome shotgun (WGS) entry which is preliminary data.</text>
</comment>
<dbReference type="EMBL" id="JAOQBH010000027">
    <property type="protein sequence ID" value="KAJ4115421.1"/>
    <property type="molecule type" value="Genomic_DNA"/>
</dbReference>
<proteinExistence type="predicted"/>
<organism evidence="2 3">
    <name type="scientific">Fusarium equiseti</name>
    <name type="common">Fusarium scirpi</name>
    <dbReference type="NCBI Taxonomy" id="61235"/>
    <lineage>
        <taxon>Eukaryota</taxon>
        <taxon>Fungi</taxon>
        <taxon>Dikarya</taxon>
        <taxon>Ascomycota</taxon>
        <taxon>Pezizomycotina</taxon>
        <taxon>Sordariomycetes</taxon>
        <taxon>Hypocreomycetidae</taxon>
        <taxon>Hypocreales</taxon>
        <taxon>Nectriaceae</taxon>
        <taxon>Fusarium</taxon>
        <taxon>Fusarium incarnatum-equiseti species complex</taxon>
    </lineage>
</organism>
<keyword evidence="1" id="KW-1133">Transmembrane helix</keyword>
<gene>
    <name evidence="2" type="ORF">NW768_011273</name>
</gene>
<keyword evidence="3" id="KW-1185">Reference proteome</keyword>
<name>A0ABQ8QYW5_FUSEQ</name>
<keyword evidence="1" id="KW-0472">Membrane</keyword>
<accession>A0ABQ8QYW5</accession>
<sequence>MVGAIVGMTAVSTATMHMMASRLVITLQGRGFAKGAIEKVVNMATSEINYIEKAESTIASAVVDSYVYGLSVSHIISLTFSIIAMLSASLISQHKV</sequence>
<evidence type="ECO:0000313" key="3">
    <source>
        <dbReference type="Proteomes" id="UP001152024"/>
    </source>
</evidence>
<keyword evidence="1" id="KW-0812">Transmembrane</keyword>
<evidence type="ECO:0000313" key="2">
    <source>
        <dbReference type="EMBL" id="KAJ4115421.1"/>
    </source>
</evidence>
<dbReference type="Proteomes" id="UP001152024">
    <property type="component" value="Unassembled WGS sequence"/>
</dbReference>
<reference evidence="2" key="1">
    <citation type="submission" date="2022-09" db="EMBL/GenBank/DDBJ databases">
        <title>Fusarium specimens isolated from Avocado Roots.</title>
        <authorList>
            <person name="Stajich J."/>
            <person name="Roper C."/>
            <person name="Heimlech-Rivalta G."/>
        </authorList>
    </citation>
    <scope>NUCLEOTIDE SEQUENCE</scope>
    <source>
        <strain evidence="2">CF00095</strain>
    </source>
</reference>
<protein>
    <recommendedName>
        <fullName evidence="4">ABC transmembrane type-1 domain-containing protein</fullName>
    </recommendedName>
</protein>